<name>A0A0F9PKB9_9ZZZZ</name>
<dbReference type="AlphaFoldDB" id="A0A0F9PKB9"/>
<dbReference type="Pfam" id="PF01522">
    <property type="entry name" value="Polysacc_deac_1"/>
    <property type="match status" value="2"/>
</dbReference>
<protein>
    <recommendedName>
        <fullName evidence="2">NodB homology domain-containing protein</fullName>
    </recommendedName>
</protein>
<dbReference type="InterPro" id="IPR051398">
    <property type="entry name" value="Polysacch_Deacetylase"/>
</dbReference>
<evidence type="ECO:0000259" key="2">
    <source>
        <dbReference type="PROSITE" id="PS51677"/>
    </source>
</evidence>
<dbReference type="InterPro" id="IPR002509">
    <property type="entry name" value="NODB_dom"/>
</dbReference>
<dbReference type="PANTHER" id="PTHR34216">
    <property type="match status" value="1"/>
</dbReference>
<comment type="caution">
    <text evidence="3">The sequence shown here is derived from an EMBL/GenBank/DDBJ whole genome shotgun (WGS) entry which is preliminary data.</text>
</comment>
<dbReference type="GO" id="GO:0005975">
    <property type="term" value="P:carbohydrate metabolic process"/>
    <property type="evidence" value="ECO:0007669"/>
    <property type="project" value="InterPro"/>
</dbReference>
<dbReference type="CDD" id="cd10918">
    <property type="entry name" value="CE4_NodB_like_5s_6s"/>
    <property type="match status" value="1"/>
</dbReference>
<dbReference type="PROSITE" id="PS51677">
    <property type="entry name" value="NODB"/>
    <property type="match status" value="1"/>
</dbReference>
<proteinExistence type="predicted"/>
<dbReference type="SUPFAM" id="SSF88713">
    <property type="entry name" value="Glycoside hydrolase/deacetylase"/>
    <property type="match status" value="1"/>
</dbReference>
<keyword evidence="1" id="KW-0732">Signal</keyword>
<accession>A0A0F9PKB9</accession>
<evidence type="ECO:0000256" key="1">
    <source>
        <dbReference type="ARBA" id="ARBA00022729"/>
    </source>
</evidence>
<organism evidence="3">
    <name type="scientific">marine sediment metagenome</name>
    <dbReference type="NCBI Taxonomy" id="412755"/>
    <lineage>
        <taxon>unclassified sequences</taxon>
        <taxon>metagenomes</taxon>
        <taxon>ecological metagenomes</taxon>
    </lineage>
</organism>
<dbReference type="Gene3D" id="3.20.20.370">
    <property type="entry name" value="Glycoside hydrolase/deacetylase"/>
    <property type="match status" value="1"/>
</dbReference>
<gene>
    <name evidence="3" type="ORF">LCGC14_0832070</name>
</gene>
<dbReference type="InterPro" id="IPR011330">
    <property type="entry name" value="Glyco_hydro/deAcase_b/a-brl"/>
</dbReference>
<evidence type="ECO:0000313" key="3">
    <source>
        <dbReference type="EMBL" id="KKN30639.1"/>
    </source>
</evidence>
<reference evidence="3" key="1">
    <citation type="journal article" date="2015" name="Nature">
        <title>Complex archaea that bridge the gap between prokaryotes and eukaryotes.</title>
        <authorList>
            <person name="Spang A."/>
            <person name="Saw J.H."/>
            <person name="Jorgensen S.L."/>
            <person name="Zaremba-Niedzwiedzka K."/>
            <person name="Martijn J."/>
            <person name="Lind A.E."/>
            <person name="van Eijk R."/>
            <person name="Schleper C."/>
            <person name="Guy L."/>
            <person name="Ettema T.J."/>
        </authorList>
    </citation>
    <scope>NUCLEOTIDE SEQUENCE</scope>
</reference>
<dbReference type="GO" id="GO:0016810">
    <property type="term" value="F:hydrolase activity, acting on carbon-nitrogen (but not peptide) bonds"/>
    <property type="evidence" value="ECO:0007669"/>
    <property type="project" value="InterPro"/>
</dbReference>
<feature type="domain" description="NodB homology" evidence="2">
    <location>
        <begin position="95"/>
        <end position="343"/>
    </location>
</feature>
<dbReference type="EMBL" id="LAZR01002391">
    <property type="protein sequence ID" value="KKN30639.1"/>
    <property type="molecule type" value="Genomic_DNA"/>
</dbReference>
<sequence>MQMVKQVLKRARNGVFAVIALLRIKLKRSPALVILTYHRILPSQSVLRQTEQPGMIATPESLDMHLGLLRRLGAEFVSMDTWLDSQRKNKMLPRFAVAVTFDDGWQDNYEYAFPLLKKHRVPATIFLVSKRINTSWQFWPEQVLDLLINHAHQLDQEALQWLRPYLVDMPANKGSSSPYTILQADSVINRLKALDDHIIEVHLELSRNSIPALIQANPNARPLLNKHELDTMLTSGLVTFGAHTRHHYRLNHLADPIDLENEIAGSHKDLEELGLKPVSIFCYPNGNITSNGEQLVQKHFTAACTTERGWNKALSNPLGLRRFNFHDGNGSTPLNFLATLGKP</sequence>
<dbReference type="PANTHER" id="PTHR34216:SF7">
    <property type="entry name" value="POLY-BETA-1,6-N-ACETYL-D-GLUCOSAMINE N-DEACETYLASE"/>
    <property type="match status" value="1"/>
</dbReference>